<feature type="domain" description="Arrestin C-terminal-like" evidence="2">
    <location>
        <begin position="532"/>
        <end position="725"/>
    </location>
</feature>
<dbReference type="GO" id="GO:0030674">
    <property type="term" value="F:protein-macromolecule adaptor activity"/>
    <property type="evidence" value="ECO:0007669"/>
    <property type="project" value="TreeGrafter"/>
</dbReference>
<dbReference type="Proteomes" id="UP001313282">
    <property type="component" value="Unassembled WGS sequence"/>
</dbReference>
<dbReference type="PANTHER" id="PTHR11188:SF174">
    <property type="entry name" value="ARRESTIN-RELATED TRAFFICKING ADAPTER 10-RELATED"/>
    <property type="match status" value="1"/>
</dbReference>
<evidence type="ECO:0000313" key="4">
    <source>
        <dbReference type="Proteomes" id="UP001313282"/>
    </source>
</evidence>
<dbReference type="GO" id="GO:0005829">
    <property type="term" value="C:cytosol"/>
    <property type="evidence" value="ECO:0007669"/>
    <property type="project" value="TreeGrafter"/>
</dbReference>
<gene>
    <name evidence="3" type="ORF">TWF718_011196</name>
</gene>
<feature type="compositionally biased region" description="Low complexity" evidence="1">
    <location>
        <begin position="161"/>
        <end position="186"/>
    </location>
</feature>
<feature type="compositionally biased region" description="Polar residues" evidence="1">
    <location>
        <begin position="743"/>
        <end position="758"/>
    </location>
</feature>
<organism evidence="3 4">
    <name type="scientific">Orbilia javanica</name>
    <dbReference type="NCBI Taxonomy" id="47235"/>
    <lineage>
        <taxon>Eukaryota</taxon>
        <taxon>Fungi</taxon>
        <taxon>Dikarya</taxon>
        <taxon>Ascomycota</taxon>
        <taxon>Pezizomycotina</taxon>
        <taxon>Orbiliomycetes</taxon>
        <taxon>Orbiliales</taxon>
        <taxon>Orbiliaceae</taxon>
        <taxon>Orbilia</taxon>
    </lineage>
</organism>
<feature type="compositionally biased region" description="Acidic residues" evidence="1">
    <location>
        <begin position="829"/>
        <end position="841"/>
    </location>
</feature>
<dbReference type="GO" id="GO:0070086">
    <property type="term" value="P:ubiquitin-dependent endocytosis"/>
    <property type="evidence" value="ECO:0007669"/>
    <property type="project" value="TreeGrafter"/>
</dbReference>
<dbReference type="Pfam" id="PF02752">
    <property type="entry name" value="Arrestin_C"/>
    <property type="match status" value="1"/>
</dbReference>
<dbReference type="PANTHER" id="PTHR11188">
    <property type="entry name" value="ARRESTIN DOMAIN CONTAINING PROTEIN"/>
    <property type="match status" value="1"/>
</dbReference>
<feature type="compositionally biased region" description="Low complexity" evidence="1">
    <location>
        <begin position="15"/>
        <end position="59"/>
    </location>
</feature>
<feature type="region of interest" description="Disordered" evidence="1">
    <location>
        <begin position="378"/>
        <end position="398"/>
    </location>
</feature>
<sequence>MVNPQRNSGGCLPANRRSSTSASSSLPSLPTNTNTNTNTSTNTNTNTSTNNPQSTPTSSPRRRTIHVFQGSSPVANSANTPGNTPDNANSNTSSWRPRPDPSAGRRKSNPNNVVLKFSRFAPRATAKRLFQQIVSSTPFSTSQPVDIRPSPPSPPAANIFPPQYSPTAPAATTPSATQRPTTTATRNSNQPASAVNTGRMSPPTMVALGGGSTGRVVAIGGGNTGIPSHQHALLGQSPRSSGTSLATRHGRSGSVGSTISCPSEKPLASTSGGQVTLDIRLAEPYLFLQGYDSHHQHTVGGPALLRGTLVVKVAKAAKLKSITLTFKGRARTEWPEGIPPSKTAFHEEKEIMTHHWPFFNAQFAAAETTYGADATRLLAPEPDHRPSRSLSGTPGTSAIGSLARTSSPIGISAASATLANATLVNDKRLSLQLNQRGSFGRSESPGRSVASKGYKLFQPGEYTYNFELPIENILPETIQCELGSVKYELEAIIERAGAFRPNLVGKKDVVLIRCPADTSLEQVEPIAISRDWEDQLHYDIVISGKSFPMGSQIPIAFKLTPLAKVRCHRIKIFVTENVEYFCRNKKIHRIERAKKVQIYEKRADGAVTGVYPGSSVRVTAGGRHGDPDNPDSELGPDQRLGDNLLGDLEGDIIGPTEMEFNVRLPGCGAKQEEKIHFDTTYKNIQVHHWIKIVMRLSKVDPNDPSKRRHFEISIDSPFHILSCKCSHANISLPAYSDRDNTQQPATSCNCPGSNSGRNTPLPFGNVETALPDTAPDGTPRPMHLLRAPSFNPPAFDDDIAPPPLATPPPHYDTVGSGLADYFARLADQAADDDDTEEDDSPSGDLAVTSPTRLARSLDERRTWVPAA</sequence>
<proteinExistence type="predicted"/>
<dbReference type="Gene3D" id="2.60.40.640">
    <property type="match status" value="1"/>
</dbReference>
<dbReference type="InterPro" id="IPR011022">
    <property type="entry name" value="Arrestin_C-like"/>
</dbReference>
<feature type="compositionally biased region" description="Polar residues" evidence="1">
    <location>
        <begin position="69"/>
        <end position="95"/>
    </location>
</feature>
<dbReference type="InterPro" id="IPR014752">
    <property type="entry name" value="Arrestin-like_C"/>
</dbReference>
<dbReference type="GO" id="GO:0031625">
    <property type="term" value="F:ubiquitin protein ligase binding"/>
    <property type="evidence" value="ECO:0007669"/>
    <property type="project" value="TreeGrafter"/>
</dbReference>
<comment type="caution">
    <text evidence="3">The sequence shown here is derived from an EMBL/GenBank/DDBJ whole genome shotgun (WGS) entry which is preliminary data.</text>
</comment>
<evidence type="ECO:0000313" key="3">
    <source>
        <dbReference type="EMBL" id="KAK6333383.1"/>
    </source>
</evidence>
<evidence type="ECO:0000259" key="2">
    <source>
        <dbReference type="SMART" id="SM01017"/>
    </source>
</evidence>
<evidence type="ECO:0000256" key="1">
    <source>
        <dbReference type="SAM" id="MobiDB-lite"/>
    </source>
</evidence>
<feature type="compositionally biased region" description="Polar residues" evidence="1">
    <location>
        <begin position="237"/>
        <end position="246"/>
    </location>
</feature>
<feature type="region of interest" description="Disordered" evidence="1">
    <location>
        <begin position="1"/>
        <end position="113"/>
    </location>
</feature>
<feature type="region of interest" description="Disordered" evidence="1">
    <location>
        <begin position="137"/>
        <end position="204"/>
    </location>
</feature>
<dbReference type="InterPro" id="IPR050357">
    <property type="entry name" value="Arrestin_domain-protein"/>
</dbReference>
<dbReference type="SMART" id="SM01017">
    <property type="entry name" value="Arrestin_C"/>
    <property type="match status" value="1"/>
</dbReference>
<feature type="region of interest" description="Disordered" evidence="1">
    <location>
        <begin position="617"/>
        <end position="640"/>
    </location>
</feature>
<dbReference type="EMBL" id="JAVHNR010000009">
    <property type="protein sequence ID" value="KAK6333383.1"/>
    <property type="molecule type" value="Genomic_DNA"/>
</dbReference>
<feature type="region of interest" description="Disordered" evidence="1">
    <location>
        <begin position="825"/>
        <end position="853"/>
    </location>
</feature>
<feature type="compositionally biased region" description="Polar residues" evidence="1">
    <location>
        <begin position="187"/>
        <end position="199"/>
    </location>
</feature>
<feature type="region of interest" description="Disordered" evidence="1">
    <location>
        <begin position="235"/>
        <end position="270"/>
    </location>
</feature>
<keyword evidence="4" id="KW-1185">Reference proteome</keyword>
<feature type="region of interest" description="Disordered" evidence="1">
    <location>
        <begin position="743"/>
        <end position="807"/>
    </location>
</feature>
<reference evidence="3 4" key="1">
    <citation type="submission" date="2019-10" db="EMBL/GenBank/DDBJ databases">
        <authorList>
            <person name="Palmer J.M."/>
        </authorList>
    </citation>
    <scope>NUCLEOTIDE SEQUENCE [LARGE SCALE GENOMIC DNA]</scope>
    <source>
        <strain evidence="3 4">TWF718</strain>
    </source>
</reference>
<dbReference type="AlphaFoldDB" id="A0AAN8MIQ7"/>
<name>A0AAN8MIQ7_9PEZI</name>
<accession>A0AAN8MIQ7</accession>
<protein>
    <recommendedName>
        <fullName evidence="2">Arrestin C-terminal-like domain-containing protein</fullName>
    </recommendedName>
</protein>
<feature type="compositionally biased region" description="Polar residues" evidence="1">
    <location>
        <begin position="388"/>
        <end position="398"/>
    </location>
</feature>